<feature type="non-terminal residue" evidence="7">
    <location>
        <position position="1"/>
    </location>
</feature>
<keyword evidence="3 5" id="KW-0009">Actin-binding</keyword>
<dbReference type="Gene3D" id="6.10.140.2130">
    <property type="match status" value="1"/>
</dbReference>
<evidence type="ECO:0000256" key="1">
    <source>
        <dbReference type="ARBA" id="ARBA00009795"/>
    </source>
</evidence>
<evidence type="ECO:0000256" key="2">
    <source>
        <dbReference type="ARBA" id="ARBA00022737"/>
    </source>
</evidence>
<feature type="compositionally biased region" description="Polar residues" evidence="6">
    <location>
        <begin position="7"/>
        <end position="22"/>
    </location>
</feature>
<gene>
    <name evidence="7" type="primary">Phactr2_1</name>
    <name evidence="7" type="ORF">GTO93_0013801</name>
</gene>
<evidence type="ECO:0000256" key="5">
    <source>
        <dbReference type="RuleBase" id="RU301113"/>
    </source>
</evidence>
<feature type="repeat" description="RPEL" evidence="4">
    <location>
        <begin position="56"/>
        <end position="81"/>
    </location>
</feature>
<feature type="compositionally biased region" description="Pro residues" evidence="6">
    <location>
        <begin position="103"/>
        <end position="115"/>
    </location>
</feature>
<feature type="compositionally biased region" description="Basic and acidic residues" evidence="6">
    <location>
        <begin position="393"/>
        <end position="403"/>
    </location>
</feature>
<dbReference type="Gene3D" id="6.10.140.1750">
    <property type="match status" value="1"/>
</dbReference>
<keyword evidence="2 5" id="KW-0677">Repeat</keyword>
<feature type="compositionally biased region" description="Gly residues" evidence="6">
    <location>
        <begin position="92"/>
        <end position="102"/>
    </location>
</feature>
<evidence type="ECO:0000256" key="3">
    <source>
        <dbReference type="ARBA" id="ARBA00023203"/>
    </source>
</evidence>
<comment type="similarity">
    <text evidence="1 5">Belongs to the phosphatase and actin regulator family.</text>
</comment>
<keyword evidence="8" id="KW-1185">Reference proteome</keyword>
<feature type="repeat" description="RPEL" evidence="4">
    <location>
        <begin position="508"/>
        <end position="533"/>
    </location>
</feature>
<dbReference type="PANTHER" id="PTHR12751">
    <property type="entry name" value="PHOSPHATASE AND ACTIN REGULATOR PHACTR"/>
    <property type="match status" value="1"/>
</dbReference>
<organism evidence="7 8">
    <name type="scientific">Polyodon spathula</name>
    <name type="common">North American paddlefish</name>
    <name type="synonym">Squalus spathula</name>
    <dbReference type="NCBI Taxonomy" id="7913"/>
    <lineage>
        <taxon>Eukaryota</taxon>
        <taxon>Metazoa</taxon>
        <taxon>Chordata</taxon>
        <taxon>Craniata</taxon>
        <taxon>Vertebrata</taxon>
        <taxon>Euteleostomi</taxon>
        <taxon>Actinopterygii</taxon>
        <taxon>Chondrostei</taxon>
        <taxon>Acipenseriformes</taxon>
        <taxon>Polyodontidae</taxon>
        <taxon>Polyodon</taxon>
    </lineage>
</organism>
<evidence type="ECO:0000256" key="4">
    <source>
        <dbReference type="PROSITE-ProRule" id="PRU00401"/>
    </source>
</evidence>
<dbReference type="Pfam" id="PF02755">
    <property type="entry name" value="RPEL"/>
    <property type="match status" value="3"/>
</dbReference>
<feature type="compositionally biased region" description="Basic and acidic residues" evidence="6">
    <location>
        <begin position="48"/>
        <end position="81"/>
    </location>
</feature>
<dbReference type="Proteomes" id="UP001166093">
    <property type="component" value="Unassembled WGS sequence"/>
</dbReference>
<feature type="non-terminal residue" evidence="7">
    <location>
        <position position="562"/>
    </location>
</feature>
<feature type="region of interest" description="Disordered" evidence="6">
    <location>
        <begin position="1"/>
        <end position="511"/>
    </location>
</feature>
<feature type="compositionally biased region" description="Low complexity" evidence="6">
    <location>
        <begin position="315"/>
        <end position="330"/>
    </location>
</feature>
<feature type="compositionally biased region" description="Basic and acidic residues" evidence="6">
    <location>
        <begin position="341"/>
        <end position="356"/>
    </location>
</feature>
<comment type="subunit">
    <text evidence="5">Binds PPP1CA and actin.</text>
</comment>
<proteinExistence type="inferred from homology"/>
<dbReference type="PANTHER" id="PTHR12751:SF5">
    <property type="entry name" value="PHOSPHATASE AND ACTIN REGULATOR 2"/>
    <property type="match status" value="1"/>
</dbReference>
<dbReference type="PROSITE" id="PS51073">
    <property type="entry name" value="RPEL"/>
    <property type="match status" value="4"/>
</dbReference>
<protein>
    <recommendedName>
        <fullName evidence="5">Phosphatase and actin regulator</fullName>
    </recommendedName>
</protein>
<feature type="compositionally biased region" description="Basic and acidic residues" evidence="6">
    <location>
        <begin position="485"/>
        <end position="508"/>
    </location>
</feature>
<evidence type="ECO:0000256" key="6">
    <source>
        <dbReference type="SAM" id="MobiDB-lite"/>
    </source>
</evidence>
<evidence type="ECO:0000313" key="7">
    <source>
        <dbReference type="EMBL" id="MBN3273867.1"/>
    </source>
</evidence>
<feature type="repeat" description="RPEL" evidence="4">
    <location>
        <begin position="470"/>
        <end position="495"/>
    </location>
</feature>
<dbReference type="EMBL" id="JAAWVQ010035049">
    <property type="protein sequence ID" value="MBN3273867.1"/>
    <property type="molecule type" value="Genomic_DNA"/>
</dbReference>
<reference evidence="7" key="1">
    <citation type="journal article" date="2021" name="Cell">
        <title>Tracing the genetic footprints of vertebrate landing in non-teleost ray-finned fishes.</title>
        <authorList>
            <person name="Bi X."/>
            <person name="Wang K."/>
            <person name="Yang L."/>
            <person name="Pan H."/>
            <person name="Jiang H."/>
            <person name="Wei Q."/>
            <person name="Fang M."/>
            <person name="Yu H."/>
            <person name="Zhu C."/>
            <person name="Cai Y."/>
            <person name="He Y."/>
            <person name="Gan X."/>
            <person name="Zeng H."/>
            <person name="Yu D."/>
            <person name="Zhu Y."/>
            <person name="Jiang H."/>
            <person name="Qiu Q."/>
            <person name="Yang H."/>
            <person name="Zhang Y.E."/>
            <person name="Wang W."/>
            <person name="Zhu M."/>
            <person name="He S."/>
            <person name="Zhang G."/>
        </authorList>
    </citation>
    <scope>NUCLEOTIDE SEQUENCE</scope>
    <source>
        <strain evidence="7">Pddl_001</strain>
    </source>
</reference>
<dbReference type="SMART" id="SM00707">
    <property type="entry name" value="RPEL"/>
    <property type="match status" value="4"/>
</dbReference>
<evidence type="ECO:0000313" key="8">
    <source>
        <dbReference type="Proteomes" id="UP001166093"/>
    </source>
</evidence>
<accession>A0ABS2XHX5</accession>
<feature type="repeat" description="RPEL" evidence="4">
    <location>
        <begin position="436"/>
        <end position="461"/>
    </location>
</feature>
<dbReference type="InterPro" id="IPR004018">
    <property type="entry name" value="RPEL_repeat"/>
</dbReference>
<comment type="caution">
    <text evidence="7">The sequence shown here is derived from an EMBL/GenBank/DDBJ whole genome shotgun (WGS) entry which is preliminary data.</text>
</comment>
<sequence>VDGLEKTSLSNSDVVITGSQTPPLKGKGKLSSLGNIFKPWKWRKKKMSEKFQETSAVLERKISTRESREELIRRGVLREIPDQDGNGSPAPSGGGDGNGGPAPSGPPGDAGPPGPSGGAGPPGSRDGSSILSNSQDGSTFPLGDGEPTATPGDGGSAATPGDDGPASLGESTVRVSLDDAGRQATPGDAEQLASPGDGEQASLSEVVGAFLGAGKKGNSGNPKVQKKPTKQPEHHEVPTTNSPKITPGPTPSSCLPEAEEAGDSVCKEPAESELLPSSLLRKQSAPEQPSPPELPANAPLDITAEEPPNGQSAVEENASFPPPSESSSNSCDQLQVEEVQDNVKETNRPQAEDKNISGRNESCSSSEEVEKSSGQVHQVFILTSSGVTLIPNKEQENKEKEVSDSESDGPVLYRDEEDEDDEYTSSSLANKIHRKDTLAIKLGNRPSKKELQDKNILPQTSEEKKQEIRQQLVRRLSKRPTPEQLEERNILKQKNKEEEQEAKQELKRSLSRKLSLRPTAAELVARRILRFHEYVEITDAKDYDRRADKPWTRLTPADKARV</sequence>
<name>A0ABS2XHX5_POLSP</name>